<dbReference type="Proteomes" id="UP000298664">
    <property type="component" value="Plasmid pAlCFBP5477"/>
</dbReference>
<geneLocation type="plasmid" evidence="1 2">
    <name>pAlCFBP5477</name>
</geneLocation>
<name>A0AAF0KK79_9HYPH</name>
<sequence>MTTTADDLFKPEKLSSEQKMANTTTAFRNIVAIETEERRAKTERLRALRLGLETN</sequence>
<organism evidence="1 2">
    <name type="scientific">Agrobacterium larrymoorei</name>
    <dbReference type="NCBI Taxonomy" id="160699"/>
    <lineage>
        <taxon>Bacteria</taxon>
        <taxon>Pseudomonadati</taxon>
        <taxon>Pseudomonadota</taxon>
        <taxon>Alphaproteobacteria</taxon>
        <taxon>Hyphomicrobiales</taxon>
        <taxon>Rhizobiaceae</taxon>
        <taxon>Rhizobium/Agrobacterium group</taxon>
        <taxon>Agrobacterium</taxon>
    </lineage>
</organism>
<reference evidence="1" key="1">
    <citation type="submission" date="2023-05" db="EMBL/GenBank/DDBJ databases">
        <title>Complete genome sequence of Agrobacterium larrymoorei CFBP5477.</title>
        <authorList>
            <person name="Yen H.-C."/>
            <person name="Chou L."/>
            <person name="Lin Y.-C."/>
            <person name="Lai E.-M."/>
            <person name="Kuo C.-H."/>
        </authorList>
    </citation>
    <scope>NUCLEOTIDE SEQUENCE</scope>
    <source>
        <strain evidence="1">CFBP5477</strain>
        <plasmid evidence="1">pAlCFBP5477</plasmid>
    </source>
</reference>
<protein>
    <submittedName>
        <fullName evidence="1">Uncharacterized protein</fullName>
    </submittedName>
</protein>
<evidence type="ECO:0000313" key="2">
    <source>
        <dbReference type="Proteomes" id="UP000298664"/>
    </source>
</evidence>
<dbReference type="EMBL" id="CP124735">
    <property type="protein sequence ID" value="WHA43979.1"/>
    <property type="molecule type" value="Genomic_DNA"/>
</dbReference>
<evidence type="ECO:0000313" key="1">
    <source>
        <dbReference type="EMBL" id="WHA43979.1"/>
    </source>
</evidence>
<dbReference type="AlphaFoldDB" id="A0AAF0KK79"/>
<keyword evidence="1" id="KW-0614">Plasmid</keyword>
<dbReference type="RefSeq" id="WP_170980307.1">
    <property type="nucleotide sequence ID" value="NZ_CP124735.1"/>
</dbReference>
<proteinExistence type="predicted"/>
<accession>A0AAF0KK79</accession>
<gene>
    <name evidence="1" type="ORF">CFBP5477_022945</name>
</gene>